<protein>
    <submittedName>
        <fullName evidence="1">Uncharacterized protein</fullName>
    </submittedName>
</protein>
<evidence type="ECO:0000313" key="1">
    <source>
        <dbReference type="EMBL" id="HIY77789.1"/>
    </source>
</evidence>
<gene>
    <name evidence="1" type="ORF">H9728_01975</name>
</gene>
<dbReference type="EMBL" id="DXCO01000015">
    <property type="protein sequence ID" value="HIY77789.1"/>
    <property type="molecule type" value="Genomic_DNA"/>
</dbReference>
<name>A0A9D2CFE4_9FIRM</name>
<evidence type="ECO:0000313" key="2">
    <source>
        <dbReference type="Proteomes" id="UP000824135"/>
    </source>
</evidence>
<sequence length="113" mass="13307">MFGKLFKKHPREKDFVRFWKDFESRSGLYLDILAKDDEDSDDYMWMTAALHKALRLCCLDATVPFDLEINSARDPIMFIFHHSNDEYLLEAADLLKKHYPASLSGVIDFETRE</sequence>
<comment type="caution">
    <text evidence="1">The sequence shown here is derived from an EMBL/GenBank/DDBJ whole genome shotgun (WGS) entry which is preliminary data.</text>
</comment>
<reference evidence="1" key="2">
    <citation type="submission" date="2021-04" db="EMBL/GenBank/DDBJ databases">
        <authorList>
            <person name="Gilroy R."/>
        </authorList>
    </citation>
    <scope>NUCLEOTIDE SEQUENCE</scope>
    <source>
        <strain evidence="1">CHK199-9574</strain>
    </source>
</reference>
<dbReference type="AlphaFoldDB" id="A0A9D2CFE4"/>
<organism evidence="1 2">
    <name type="scientific">Candidatus Borkfalkia excrementavium</name>
    <dbReference type="NCBI Taxonomy" id="2838505"/>
    <lineage>
        <taxon>Bacteria</taxon>
        <taxon>Bacillati</taxon>
        <taxon>Bacillota</taxon>
        <taxon>Clostridia</taxon>
        <taxon>Christensenellales</taxon>
        <taxon>Christensenellaceae</taxon>
        <taxon>Candidatus Borkfalkia</taxon>
    </lineage>
</organism>
<accession>A0A9D2CFE4</accession>
<proteinExistence type="predicted"/>
<reference evidence="1" key="1">
    <citation type="journal article" date="2021" name="PeerJ">
        <title>Extensive microbial diversity within the chicken gut microbiome revealed by metagenomics and culture.</title>
        <authorList>
            <person name="Gilroy R."/>
            <person name="Ravi A."/>
            <person name="Getino M."/>
            <person name="Pursley I."/>
            <person name="Horton D.L."/>
            <person name="Alikhan N.F."/>
            <person name="Baker D."/>
            <person name="Gharbi K."/>
            <person name="Hall N."/>
            <person name="Watson M."/>
            <person name="Adriaenssens E.M."/>
            <person name="Foster-Nyarko E."/>
            <person name="Jarju S."/>
            <person name="Secka A."/>
            <person name="Antonio M."/>
            <person name="Oren A."/>
            <person name="Chaudhuri R.R."/>
            <person name="La Ragione R."/>
            <person name="Hildebrand F."/>
            <person name="Pallen M.J."/>
        </authorList>
    </citation>
    <scope>NUCLEOTIDE SEQUENCE</scope>
    <source>
        <strain evidence="1">CHK199-9574</strain>
    </source>
</reference>
<dbReference type="Proteomes" id="UP000824135">
    <property type="component" value="Unassembled WGS sequence"/>
</dbReference>